<evidence type="ECO:0000256" key="6">
    <source>
        <dbReference type="SAM" id="MobiDB-lite"/>
    </source>
</evidence>
<dbReference type="OrthoDB" id="10072024at2759"/>
<dbReference type="SMART" id="SM00391">
    <property type="entry name" value="MBD"/>
    <property type="match status" value="1"/>
</dbReference>
<feature type="compositionally biased region" description="Basic and acidic residues" evidence="6">
    <location>
        <begin position="41"/>
        <end position="64"/>
    </location>
</feature>
<dbReference type="STRING" id="429701.A0A2G9I650"/>
<dbReference type="SUPFAM" id="SSF54171">
    <property type="entry name" value="DNA-binding domain"/>
    <property type="match status" value="1"/>
</dbReference>
<keyword evidence="9" id="KW-1185">Reference proteome</keyword>
<reference evidence="9" key="1">
    <citation type="journal article" date="2018" name="Gigascience">
        <title>Genome assembly of the Pink Ipe (Handroanthus impetiginosus, Bignoniaceae), a highly valued, ecologically keystone Neotropical timber forest tree.</title>
        <authorList>
            <person name="Silva-Junior O.B."/>
            <person name="Grattapaglia D."/>
            <person name="Novaes E."/>
            <person name="Collevatti R.G."/>
        </authorList>
    </citation>
    <scope>NUCLEOTIDE SEQUENCE [LARGE SCALE GENOMIC DNA]</scope>
    <source>
        <strain evidence="9">cv. UFG-1</strain>
    </source>
</reference>
<dbReference type="PANTHER" id="PTHR12396:SF46">
    <property type="entry name" value="METHYL-CPG-BINDING DOMAIN-CONTAINING PROTEIN 6"/>
    <property type="match status" value="1"/>
</dbReference>
<evidence type="ECO:0000259" key="7">
    <source>
        <dbReference type="PROSITE" id="PS50982"/>
    </source>
</evidence>
<comment type="caution">
    <text evidence="8">The sequence shown here is derived from an EMBL/GenBank/DDBJ whole genome shotgun (WGS) entry which is preliminary data.</text>
</comment>
<name>A0A2G9I650_9LAMI</name>
<keyword evidence="4" id="KW-0804">Transcription</keyword>
<accession>A0A2G9I650</accession>
<protein>
    <recommendedName>
        <fullName evidence="7">MBD domain-containing protein</fullName>
    </recommendedName>
</protein>
<dbReference type="AlphaFoldDB" id="A0A2G9I650"/>
<keyword evidence="5" id="KW-0539">Nucleus</keyword>
<keyword evidence="2" id="KW-0805">Transcription regulation</keyword>
<dbReference type="PROSITE" id="PS50982">
    <property type="entry name" value="MBD"/>
    <property type="match status" value="1"/>
</dbReference>
<evidence type="ECO:0000313" key="8">
    <source>
        <dbReference type="EMBL" id="PIN25208.1"/>
    </source>
</evidence>
<dbReference type="Pfam" id="PF01429">
    <property type="entry name" value="MBD"/>
    <property type="match status" value="1"/>
</dbReference>
<organism evidence="8 9">
    <name type="scientific">Handroanthus impetiginosus</name>
    <dbReference type="NCBI Taxonomy" id="429701"/>
    <lineage>
        <taxon>Eukaryota</taxon>
        <taxon>Viridiplantae</taxon>
        <taxon>Streptophyta</taxon>
        <taxon>Embryophyta</taxon>
        <taxon>Tracheophyta</taxon>
        <taxon>Spermatophyta</taxon>
        <taxon>Magnoliopsida</taxon>
        <taxon>eudicotyledons</taxon>
        <taxon>Gunneridae</taxon>
        <taxon>Pentapetalae</taxon>
        <taxon>asterids</taxon>
        <taxon>lamiids</taxon>
        <taxon>Lamiales</taxon>
        <taxon>Bignoniaceae</taxon>
        <taxon>Crescentiina</taxon>
        <taxon>Tabebuia alliance</taxon>
        <taxon>Handroanthus</taxon>
    </lineage>
</organism>
<feature type="region of interest" description="Disordered" evidence="6">
    <location>
        <begin position="1"/>
        <end position="110"/>
    </location>
</feature>
<sequence>MSESQDPNPVPQPQDPPASPSEPPAESNPTDPLLGSGSFIDPDRNDTGAESSDKQQGEQTRNVEFDPGVVIAAEPISMLRPGEASPESAPRSARRRNPEEMAKKPSWLPEDWKIELRVRSSGATAGLIDRYYVEPSGQRKFRSKVEVLSFLETGSKRRKSTSETDAKASKSPASEKQKKSGAKRKKSEAVSSDTKDPPNVVNGVESDSRRET</sequence>
<dbReference type="Proteomes" id="UP000231279">
    <property type="component" value="Unassembled WGS sequence"/>
</dbReference>
<evidence type="ECO:0000256" key="2">
    <source>
        <dbReference type="ARBA" id="ARBA00023015"/>
    </source>
</evidence>
<dbReference type="Gene3D" id="3.30.890.10">
    <property type="entry name" value="Methyl-cpg-binding Protein 2, Chain A"/>
    <property type="match status" value="1"/>
</dbReference>
<gene>
    <name evidence="8" type="ORF">CDL12_02045</name>
</gene>
<dbReference type="GO" id="GO:0003677">
    <property type="term" value="F:DNA binding"/>
    <property type="evidence" value="ECO:0007669"/>
    <property type="project" value="UniProtKB-KW"/>
</dbReference>
<evidence type="ECO:0000256" key="3">
    <source>
        <dbReference type="ARBA" id="ARBA00023125"/>
    </source>
</evidence>
<feature type="region of interest" description="Disordered" evidence="6">
    <location>
        <begin position="150"/>
        <end position="212"/>
    </location>
</feature>
<evidence type="ECO:0000256" key="5">
    <source>
        <dbReference type="ARBA" id="ARBA00023242"/>
    </source>
</evidence>
<proteinExistence type="predicted"/>
<comment type="subcellular location">
    <subcellularLocation>
        <location evidence="1">Nucleus</location>
    </subcellularLocation>
</comment>
<dbReference type="InterPro" id="IPR016177">
    <property type="entry name" value="DNA-bd_dom_sf"/>
</dbReference>
<evidence type="ECO:0000256" key="4">
    <source>
        <dbReference type="ARBA" id="ARBA00023163"/>
    </source>
</evidence>
<dbReference type="EMBL" id="NKXS01000290">
    <property type="protein sequence ID" value="PIN25208.1"/>
    <property type="molecule type" value="Genomic_DNA"/>
</dbReference>
<feature type="compositionally biased region" description="Basic and acidic residues" evidence="6">
    <location>
        <begin position="160"/>
        <end position="178"/>
    </location>
</feature>
<feature type="compositionally biased region" description="Pro residues" evidence="6">
    <location>
        <begin position="8"/>
        <end position="23"/>
    </location>
</feature>
<keyword evidence="3" id="KW-0238">DNA-binding</keyword>
<dbReference type="PANTHER" id="PTHR12396">
    <property type="entry name" value="METHYL-CPG BINDING PROTEIN, MBD"/>
    <property type="match status" value="1"/>
</dbReference>
<dbReference type="GO" id="GO:0005634">
    <property type="term" value="C:nucleus"/>
    <property type="evidence" value="ECO:0007669"/>
    <property type="project" value="UniProtKB-SubCell"/>
</dbReference>
<feature type="domain" description="MBD" evidence="7">
    <location>
        <begin position="98"/>
        <end position="171"/>
    </location>
</feature>
<evidence type="ECO:0000313" key="9">
    <source>
        <dbReference type="Proteomes" id="UP000231279"/>
    </source>
</evidence>
<evidence type="ECO:0000256" key="1">
    <source>
        <dbReference type="ARBA" id="ARBA00004123"/>
    </source>
</evidence>
<dbReference type="InterPro" id="IPR001739">
    <property type="entry name" value="Methyl_CpG_DNA-bd"/>
</dbReference>